<protein>
    <submittedName>
        <fullName evidence="1">Uncharacterized protein</fullName>
    </submittedName>
</protein>
<organism evidence="1 2">
    <name type="scientific">Olea europaea subsp. europaea</name>
    <dbReference type="NCBI Taxonomy" id="158383"/>
    <lineage>
        <taxon>Eukaryota</taxon>
        <taxon>Viridiplantae</taxon>
        <taxon>Streptophyta</taxon>
        <taxon>Embryophyta</taxon>
        <taxon>Tracheophyta</taxon>
        <taxon>Spermatophyta</taxon>
        <taxon>Magnoliopsida</taxon>
        <taxon>eudicotyledons</taxon>
        <taxon>Gunneridae</taxon>
        <taxon>Pentapetalae</taxon>
        <taxon>asterids</taxon>
        <taxon>lamiids</taxon>
        <taxon>Lamiales</taxon>
        <taxon>Oleaceae</taxon>
        <taxon>Oleeae</taxon>
        <taxon>Olea</taxon>
    </lineage>
</organism>
<reference evidence="1 2" key="1">
    <citation type="submission" date="2019-12" db="EMBL/GenBank/DDBJ databases">
        <authorList>
            <person name="Alioto T."/>
            <person name="Alioto T."/>
            <person name="Gomez Garrido J."/>
        </authorList>
    </citation>
    <scope>NUCLEOTIDE SEQUENCE [LARGE SCALE GENOMIC DNA]</scope>
</reference>
<keyword evidence="2" id="KW-1185">Reference proteome</keyword>
<sequence>MTWPTNCGANWREGKANKERNKSLLHKTQAIGGKPRTWKSTKLKSTEIGQKLKSKIIRYRQGASKAWQRRREPKNCQHLNAVDTLTSWFFEHRRIVENLKVPRTLQRLEMSMTLTTTGYGRMTHNDTFVVGGRIVTTAGSAVGDAILCLGFGFRGSHFDFGSWRERQRNRVRGERERGRGSVVSSGLWFLFISFNSK</sequence>
<name>A0A8S0PX82_OLEEU</name>
<accession>A0A8S0PX82</accession>
<proteinExistence type="predicted"/>
<comment type="caution">
    <text evidence="1">The sequence shown here is derived from an EMBL/GenBank/DDBJ whole genome shotgun (WGS) entry which is preliminary data.</text>
</comment>
<gene>
    <name evidence="1" type="ORF">OLEA9_A065464</name>
</gene>
<dbReference type="Proteomes" id="UP000594638">
    <property type="component" value="Unassembled WGS sequence"/>
</dbReference>
<dbReference type="AlphaFoldDB" id="A0A8S0PX82"/>
<dbReference type="EMBL" id="CACTIH010000194">
    <property type="protein sequence ID" value="CAA2956680.1"/>
    <property type="molecule type" value="Genomic_DNA"/>
</dbReference>
<evidence type="ECO:0000313" key="2">
    <source>
        <dbReference type="Proteomes" id="UP000594638"/>
    </source>
</evidence>
<evidence type="ECO:0000313" key="1">
    <source>
        <dbReference type="EMBL" id="CAA2956680.1"/>
    </source>
</evidence>
<dbReference type="Gramene" id="OE9A065464T1">
    <property type="protein sequence ID" value="OE9A065464C1"/>
    <property type="gene ID" value="OE9A065464"/>
</dbReference>